<sequence>MSLPVRSPPEELTTSLPEPPTLLHRMGPNSALTTPKMGATMSQKGQGSSPLPSPPSVSPGHPTPTPSSATAPAPDSTASIVQSEPRSANTTPSNSPPQKQESQVLQHESTTPTPNMNAGDIEKRSPKRAHEEDDSSSAFGTPPKRTNTRASATPNGKTTKKQPAPPQKPARKKVTPKSTAAAPTPSRSQPSRSRKAPERLEGIKEKAPPKAAPIKKVQNKVFDPVFITTNSGSRLVKADIYHMLLEGAAWNCLSAEQQSTLISMLPQDSANKALLARVNAGETESTRPSAFTLANDCFRTDVAKFQEDLANGHLAKTWQAAAEQAVIERAAGEYDDWKFEEAESWWGQKST</sequence>
<gene>
    <name evidence="3" type="ORF">yc1106_08036</name>
</gene>
<proteinExistence type="predicted"/>
<dbReference type="OrthoDB" id="2289918at2759"/>
<evidence type="ECO:0000313" key="3">
    <source>
        <dbReference type="EMBL" id="USP80762.1"/>
    </source>
</evidence>
<evidence type="ECO:0000259" key="2">
    <source>
        <dbReference type="Pfam" id="PF13919"/>
    </source>
</evidence>
<evidence type="ECO:0000256" key="1">
    <source>
        <dbReference type="SAM" id="MobiDB-lite"/>
    </source>
</evidence>
<protein>
    <recommendedName>
        <fullName evidence="2">ASX DEUBAD domain-containing protein</fullName>
    </recommendedName>
</protein>
<dbReference type="InterPro" id="IPR028020">
    <property type="entry name" value="ASX_DEUBAD_dom"/>
</dbReference>
<evidence type="ECO:0000313" key="4">
    <source>
        <dbReference type="Proteomes" id="UP001056012"/>
    </source>
</evidence>
<feature type="compositionally biased region" description="Low complexity" evidence="1">
    <location>
        <begin position="66"/>
        <end position="79"/>
    </location>
</feature>
<dbReference type="AlphaFoldDB" id="A0A9Q8ZEY7"/>
<name>A0A9Q8ZEY7_CURCL</name>
<feature type="compositionally biased region" description="Basic and acidic residues" evidence="1">
    <location>
        <begin position="120"/>
        <end position="131"/>
    </location>
</feature>
<feature type="compositionally biased region" description="Basic and acidic residues" evidence="1">
    <location>
        <begin position="195"/>
        <end position="208"/>
    </location>
</feature>
<dbReference type="VEuPathDB" id="FungiDB:yc1106_08036"/>
<feature type="region of interest" description="Disordered" evidence="1">
    <location>
        <begin position="1"/>
        <end position="212"/>
    </location>
</feature>
<feature type="compositionally biased region" description="Polar residues" evidence="1">
    <location>
        <begin position="136"/>
        <end position="156"/>
    </location>
</feature>
<feature type="compositionally biased region" description="Pro residues" evidence="1">
    <location>
        <begin position="51"/>
        <end position="65"/>
    </location>
</feature>
<feature type="compositionally biased region" description="Low complexity" evidence="1">
    <location>
        <begin position="176"/>
        <end position="191"/>
    </location>
</feature>
<feature type="compositionally biased region" description="Polar residues" evidence="1">
    <location>
        <begin position="80"/>
        <end position="116"/>
    </location>
</feature>
<accession>A0A9Q8ZEY7</accession>
<feature type="domain" description="ASX DEUBAD" evidence="2">
    <location>
        <begin position="221"/>
        <end position="348"/>
    </location>
</feature>
<organism evidence="3 4">
    <name type="scientific">Curvularia clavata</name>
    <dbReference type="NCBI Taxonomy" id="95742"/>
    <lineage>
        <taxon>Eukaryota</taxon>
        <taxon>Fungi</taxon>
        <taxon>Dikarya</taxon>
        <taxon>Ascomycota</taxon>
        <taxon>Pezizomycotina</taxon>
        <taxon>Dothideomycetes</taxon>
        <taxon>Pleosporomycetidae</taxon>
        <taxon>Pleosporales</taxon>
        <taxon>Pleosporineae</taxon>
        <taxon>Pleosporaceae</taxon>
        <taxon>Curvularia</taxon>
    </lineage>
</organism>
<dbReference type="Pfam" id="PF13919">
    <property type="entry name" value="ASXH"/>
    <property type="match status" value="1"/>
</dbReference>
<dbReference type="Proteomes" id="UP001056012">
    <property type="component" value="Chromosome 6"/>
</dbReference>
<reference evidence="3" key="1">
    <citation type="submission" date="2021-12" db="EMBL/GenBank/DDBJ databases">
        <title>Curvularia clavata genome.</title>
        <authorList>
            <person name="Cao Y."/>
        </authorList>
    </citation>
    <scope>NUCLEOTIDE SEQUENCE</scope>
    <source>
        <strain evidence="3">Yc1106</strain>
    </source>
</reference>
<dbReference type="EMBL" id="CP089279">
    <property type="protein sequence ID" value="USP80762.1"/>
    <property type="molecule type" value="Genomic_DNA"/>
</dbReference>
<keyword evidence="4" id="KW-1185">Reference proteome</keyword>